<dbReference type="CDD" id="cd02440">
    <property type="entry name" value="AdoMet_MTases"/>
    <property type="match status" value="1"/>
</dbReference>
<keyword evidence="2" id="KW-0489">Methyltransferase</keyword>
<dbReference type="SUPFAM" id="SSF53335">
    <property type="entry name" value="S-adenosyl-L-methionine-dependent methyltransferases"/>
    <property type="match status" value="1"/>
</dbReference>
<evidence type="ECO:0000259" key="1">
    <source>
        <dbReference type="Pfam" id="PF13649"/>
    </source>
</evidence>
<organism evidence="2 3">
    <name type="scientific">Hafnia alvei</name>
    <dbReference type="NCBI Taxonomy" id="569"/>
    <lineage>
        <taxon>Bacteria</taxon>
        <taxon>Pseudomonadati</taxon>
        <taxon>Pseudomonadota</taxon>
        <taxon>Gammaproteobacteria</taxon>
        <taxon>Enterobacterales</taxon>
        <taxon>Hafniaceae</taxon>
        <taxon>Hafnia</taxon>
    </lineage>
</organism>
<dbReference type="Proteomes" id="UP000094844">
    <property type="component" value="Unassembled WGS sequence"/>
</dbReference>
<reference evidence="2 3" key="1">
    <citation type="submission" date="2016-09" db="EMBL/GenBank/DDBJ databases">
        <authorList>
            <person name="Capua I."/>
            <person name="De Benedictis P."/>
            <person name="Joannis T."/>
            <person name="Lombin L.H."/>
            <person name="Cattoli G."/>
        </authorList>
    </citation>
    <scope>NUCLEOTIDE SEQUENCE [LARGE SCALE GENOMIC DNA]</scope>
    <source>
        <strain evidence="2 3">GB001</strain>
    </source>
</reference>
<sequence length="245" mass="27878">MTTSRIYGDRQIELDSQSIYQFFEGRAEEKDKLKMTMYQPHDISSARDLHEKNVILPKLRLSNDAKVLDVGCGNGRWYDSLSNYGVSYVGVDFSPSLIAIANDTYAADENCTFITLKADDVSSHLMINGDFFSHAIVSGVMIYLSDLEITRMLKGIASCTTRGSLIYIREPVGIERRLTLNKHWSDELNSHYSAIYRTKQELIDCVCHQDESSLSIKLIDSGLMYDSTLNNRSDTQQMFFIFECL</sequence>
<dbReference type="GO" id="GO:0008168">
    <property type="term" value="F:methyltransferase activity"/>
    <property type="evidence" value="ECO:0007669"/>
    <property type="project" value="UniProtKB-KW"/>
</dbReference>
<dbReference type="Gene3D" id="3.40.50.150">
    <property type="entry name" value="Vaccinia Virus protein VP39"/>
    <property type="match status" value="1"/>
</dbReference>
<keyword evidence="2" id="KW-0808">Transferase</keyword>
<dbReference type="OrthoDB" id="9801609at2"/>
<dbReference type="AlphaFoldDB" id="A0A1C6Z4D4"/>
<dbReference type="EMBL" id="FMIQ01000064">
    <property type="protein sequence ID" value="SCM54060.1"/>
    <property type="molecule type" value="Genomic_DNA"/>
</dbReference>
<feature type="domain" description="Methyltransferase" evidence="1">
    <location>
        <begin position="67"/>
        <end position="161"/>
    </location>
</feature>
<evidence type="ECO:0000313" key="3">
    <source>
        <dbReference type="Proteomes" id="UP000094844"/>
    </source>
</evidence>
<accession>A0A1C6Z4D4</accession>
<dbReference type="RefSeq" id="WP_072309802.1">
    <property type="nucleotide sequence ID" value="NZ_FMIQ01000064.1"/>
</dbReference>
<dbReference type="Pfam" id="PF13649">
    <property type="entry name" value="Methyltransf_25"/>
    <property type="match status" value="1"/>
</dbReference>
<dbReference type="InterPro" id="IPR029063">
    <property type="entry name" value="SAM-dependent_MTases_sf"/>
</dbReference>
<dbReference type="GO" id="GO:0032259">
    <property type="term" value="P:methylation"/>
    <property type="evidence" value="ECO:0007669"/>
    <property type="project" value="UniProtKB-KW"/>
</dbReference>
<name>A0A1C6Z4D4_HAFAL</name>
<evidence type="ECO:0000313" key="2">
    <source>
        <dbReference type="EMBL" id="SCM54060.1"/>
    </source>
</evidence>
<proteinExistence type="predicted"/>
<gene>
    <name evidence="2" type="ORF">BN1044_03558</name>
</gene>
<protein>
    <submittedName>
        <fullName evidence="2">Methyltransferase domain-containing protein</fullName>
    </submittedName>
</protein>
<dbReference type="InterPro" id="IPR041698">
    <property type="entry name" value="Methyltransf_25"/>
</dbReference>